<name>A0AAW1UML1_9CUCU</name>
<keyword evidence="3" id="KW-0009">Actin-binding</keyword>
<comment type="caution">
    <text evidence="6">The sequence shown here is derived from an EMBL/GenBank/DDBJ whole genome shotgun (WGS) entry which is preliminary data.</text>
</comment>
<dbReference type="Gene3D" id="2.120.10.80">
    <property type="entry name" value="Kelch-type beta propeller"/>
    <property type="match status" value="1"/>
</dbReference>
<dbReference type="PANTHER" id="PTHR24412">
    <property type="entry name" value="KELCH PROTEIN"/>
    <property type="match status" value="1"/>
</dbReference>
<dbReference type="PANTHER" id="PTHR24412:SF419">
    <property type="entry name" value="KELCH-LIKE PROTEIN 20"/>
    <property type="match status" value="1"/>
</dbReference>
<dbReference type="InterPro" id="IPR015915">
    <property type="entry name" value="Kelch-typ_b-propeller"/>
</dbReference>
<evidence type="ECO:0000256" key="4">
    <source>
        <dbReference type="SAM" id="MobiDB-lite"/>
    </source>
</evidence>
<accession>A0AAW1UML1</accession>
<dbReference type="SMART" id="SM00225">
    <property type="entry name" value="BTB"/>
    <property type="match status" value="1"/>
</dbReference>
<sequence>MEDVADNIILIIEEEQLECSKSVLLNNSEYFKVLLEGNFREKNTKYVTLQEVEAKSMRDLLILLSDRSYFRRCDDIYAVLATSSMFLFEELKMYIISEIDRGLSPKNCLEVWSVMEKLHINELHWKAKSLSLLSFDEIKQNGTITSLSLPEVCNYLGHVNLQCDGEFGIFECAMHWFLENHKNDNFEDNVMTLIRLIKCIGFKTASTFEVVAMTKCEEIKKYPKIAKILKYICIIKYGVTVSEPSESYNMALSLLNSKIRYMPRAPALLINKFRTAEDETDENKMRVDETDEVESEGVDYDEEETSEHEIEEYESAEYTPCYFYIYFYGNAPPVPKVLGQLRFPYEGLTGYVIQSYMSKVYVIGGEYFLGRGLWNREVRSLDIITGKISKNKEIPSPRRHFESCVCGEYCFIVGGTGTFRLNQDNMYWYNFKKDTWSEKIKLPCLGRQLKCCSINKSLFIISYSNKCGYLFNGEDGNHDVFLIEDPERLIPVVFDNLHLFYYNDKIYLKGDDLIEMEIVDKTLKVSGISLNLKFNCNANTKVVACHNNVYTLYFHEQEETFSLEYLNLDTKQANFIFESKTVESLPSIDNVKNIRDLFAMYHYELVAHNTVLNSW</sequence>
<dbReference type="CDD" id="cd18186">
    <property type="entry name" value="BTB_POZ_ZBTB_KLHL-like"/>
    <property type="match status" value="1"/>
</dbReference>
<keyword evidence="1" id="KW-0880">Kelch repeat</keyword>
<evidence type="ECO:0000313" key="7">
    <source>
        <dbReference type="Proteomes" id="UP001431783"/>
    </source>
</evidence>
<evidence type="ECO:0000256" key="2">
    <source>
        <dbReference type="ARBA" id="ARBA00022737"/>
    </source>
</evidence>
<dbReference type="Pfam" id="PF07707">
    <property type="entry name" value="BACK"/>
    <property type="match status" value="1"/>
</dbReference>
<dbReference type="Pfam" id="PF01344">
    <property type="entry name" value="Kelch_1"/>
    <property type="match status" value="1"/>
</dbReference>
<keyword evidence="7" id="KW-1185">Reference proteome</keyword>
<reference evidence="6 7" key="1">
    <citation type="submission" date="2023-03" db="EMBL/GenBank/DDBJ databases">
        <title>Genome insight into feeding habits of ladybird beetles.</title>
        <authorList>
            <person name="Li H.-S."/>
            <person name="Huang Y.-H."/>
            <person name="Pang H."/>
        </authorList>
    </citation>
    <scope>NUCLEOTIDE SEQUENCE [LARGE SCALE GENOMIC DNA]</scope>
    <source>
        <strain evidence="6">SYSU_2023b</strain>
        <tissue evidence="6">Whole body</tissue>
    </source>
</reference>
<evidence type="ECO:0000256" key="3">
    <source>
        <dbReference type="ARBA" id="ARBA00023203"/>
    </source>
</evidence>
<evidence type="ECO:0000313" key="6">
    <source>
        <dbReference type="EMBL" id="KAK9884757.1"/>
    </source>
</evidence>
<feature type="compositionally biased region" description="Acidic residues" evidence="4">
    <location>
        <begin position="289"/>
        <end position="309"/>
    </location>
</feature>
<dbReference type="Gene3D" id="1.25.40.420">
    <property type="match status" value="1"/>
</dbReference>
<proteinExistence type="predicted"/>
<dbReference type="Gene3D" id="3.30.710.10">
    <property type="entry name" value="Potassium Channel Kv1.1, Chain A"/>
    <property type="match status" value="1"/>
</dbReference>
<organism evidence="6 7">
    <name type="scientific">Henosepilachna vigintioctopunctata</name>
    <dbReference type="NCBI Taxonomy" id="420089"/>
    <lineage>
        <taxon>Eukaryota</taxon>
        <taxon>Metazoa</taxon>
        <taxon>Ecdysozoa</taxon>
        <taxon>Arthropoda</taxon>
        <taxon>Hexapoda</taxon>
        <taxon>Insecta</taxon>
        <taxon>Pterygota</taxon>
        <taxon>Neoptera</taxon>
        <taxon>Endopterygota</taxon>
        <taxon>Coleoptera</taxon>
        <taxon>Polyphaga</taxon>
        <taxon>Cucujiformia</taxon>
        <taxon>Coccinelloidea</taxon>
        <taxon>Coccinellidae</taxon>
        <taxon>Epilachninae</taxon>
        <taxon>Epilachnini</taxon>
        <taxon>Henosepilachna</taxon>
    </lineage>
</organism>
<dbReference type="InterPro" id="IPR011705">
    <property type="entry name" value="BACK"/>
</dbReference>
<dbReference type="InterPro" id="IPR011333">
    <property type="entry name" value="SKP1/BTB/POZ_sf"/>
</dbReference>
<dbReference type="InterPro" id="IPR006652">
    <property type="entry name" value="Kelch_1"/>
</dbReference>
<gene>
    <name evidence="6" type="ORF">WA026_007605</name>
</gene>
<dbReference type="EMBL" id="JARQZJ010000093">
    <property type="protein sequence ID" value="KAK9884757.1"/>
    <property type="molecule type" value="Genomic_DNA"/>
</dbReference>
<dbReference type="InterPro" id="IPR000210">
    <property type="entry name" value="BTB/POZ_dom"/>
</dbReference>
<dbReference type="AlphaFoldDB" id="A0AAW1UML1"/>
<dbReference type="Pfam" id="PF00651">
    <property type="entry name" value="BTB"/>
    <property type="match status" value="1"/>
</dbReference>
<dbReference type="PROSITE" id="PS50097">
    <property type="entry name" value="BTB"/>
    <property type="match status" value="1"/>
</dbReference>
<evidence type="ECO:0000256" key="1">
    <source>
        <dbReference type="ARBA" id="ARBA00022441"/>
    </source>
</evidence>
<dbReference type="Proteomes" id="UP001431783">
    <property type="component" value="Unassembled WGS sequence"/>
</dbReference>
<dbReference type="SUPFAM" id="SSF117281">
    <property type="entry name" value="Kelch motif"/>
    <property type="match status" value="1"/>
</dbReference>
<feature type="domain" description="BTB" evidence="5">
    <location>
        <begin position="6"/>
        <end position="64"/>
    </location>
</feature>
<dbReference type="GO" id="GO:0003779">
    <property type="term" value="F:actin binding"/>
    <property type="evidence" value="ECO:0007669"/>
    <property type="project" value="UniProtKB-KW"/>
</dbReference>
<dbReference type="SUPFAM" id="SSF54695">
    <property type="entry name" value="POZ domain"/>
    <property type="match status" value="1"/>
</dbReference>
<protein>
    <recommendedName>
        <fullName evidence="5">BTB domain-containing protein</fullName>
    </recommendedName>
</protein>
<keyword evidence="2" id="KW-0677">Repeat</keyword>
<evidence type="ECO:0000259" key="5">
    <source>
        <dbReference type="PROSITE" id="PS50097"/>
    </source>
</evidence>
<feature type="region of interest" description="Disordered" evidence="4">
    <location>
        <begin position="280"/>
        <end position="309"/>
    </location>
</feature>